<dbReference type="GO" id="GO:0046872">
    <property type="term" value="F:metal ion binding"/>
    <property type="evidence" value="ECO:0007669"/>
    <property type="project" value="UniProtKB-KW"/>
</dbReference>
<reference evidence="11 12" key="1">
    <citation type="journal article" date="2019" name="Nat. Med.">
        <title>A library of human gut bacterial isolates paired with longitudinal multiomics data enables mechanistic microbiome research.</title>
        <authorList>
            <person name="Poyet M."/>
            <person name="Groussin M."/>
            <person name="Gibbons S.M."/>
            <person name="Avila-Pacheco J."/>
            <person name="Jiang X."/>
            <person name="Kearney S.M."/>
            <person name="Perrotta A.R."/>
            <person name="Berdy B."/>
            <person name="Zhao S."/>
            <person name="Lieberman T.D."/>
            <person name="Swanson P.K."/>
            <person name="Smith M."/>
            <person name="Roesemann S."/>
            <person name="Alexander J.E."/>
            <person name="Rich S.A."/>
            <person name="Livny J."/>
            <person name="Vlamakis H."/>
            <person name="Clish C."/>
            <person name="Bullock K."/>
            <person name="Deik A."/>
            <person name="Scott J."/>
            <person name="Pierce K.A."/>
            <person name="Xavier R.J."/>
            <person name="Alm E.J."/>
        </authorList>
    </citation>
    <scope>NUCLEOTIDE SEQUENCE [LARGE SCALE GENOMIC DNA]</scope>
    <source>
        <strain evidence="11 12">BIOML-A2</strain>
    </source>
</reference>
<dbReference type="GO" id="GO:0003677">
    <property type="term" value="F:DNA binding"/>
    <property type="evidence" value="ECO:0007669"/>
    <property type="project" value="UniProtKB-KW"/>
</dbReference>
<evidence type="ECO:0000256" key="1">
    <source>
        <dbReference type="ARBA" id="ARBA00008761"/>
    </source>
</evidence>
<name>A0A6I3S436_9BURK</name>
<dbReference type="GO" id="GO:0032196">
    <property type="term" value="P:transposition"/>
    <property type="evidence" value="ECO:0007669"/>
    <property type="project" value="UniProtKB-KW"/>
</dbReference>
<feature type="compositionally biased region" description="Basic residues" evidence="7">
    <location>
        <begin position="242"/>
        <end position="252"/>
    </location>
</feature>
<keyword evidence="4" id="KW-0862">Zinc</keyword>
<evidence type="ECO:0000313" key="11">
    <source>
        <dbReference type="EMBL" id="MTU42139.1"/>
    </source>
</evidence>
<sequence length="436" mass="49983">MTITLSHKIELKANNKFKSYCRKAFGVSRFTWNWALERVKEKRERKEKIDILELKKEFNHIKRKQYPFVMEVTKYASQQPFIFLKRALSQFFEDLKSDKSSSKRRGFPVFKKKSYSSGSFYIGGDLAAVKKGSEIKDKRFGASDNKPYLHVPKFGWVMLREEIRFPGKVNSVTISQDGDKFFASFSIETSEIVYEGTHKANAQEALCGCDWGVKDLLTLSNGIKIKGSKHLKRRQRQLARQQRKLAKKQHPRTKGDKTPISKNYVKQSRKVGKLYRRIKAQRLDENEKISSVLVRHFRVICVETLNVKGMMSNHRLAKAVSDNSPYSLKEMIKRKSALRERTVVEADQFYASSKTCRGCGKVNKDLKLSDRIFVCPKCGFTEDRDVQAAKNLTEVYINRVGSASPELLKNKPVDLTALLDDLAINGLATSRVESGI</sequence>
<dbReference type="RefSeq" id="WP_155165259.1">
    <property type="nucleotide sequence ID" value="NZ_CATZPX010000003.1"/>
</dbReference>
<comment type="caution">
    <text evidence="11">The sequence shown here is derived from an EMBL/GenBank/DDBJ whole genome shotgun (WGS) entry which is preliminary data.</text>
</comment>
<dbReference type="Pfam" id="PF01385">
    <property type="entry name" value="OrfB_IS605"/>
    <property type="match status" value="1"/>
</dbReference>
<evidence type="ECO:0000256" key="6">
    <source>
        <dbReference type="ARBA" id="ARBA00023172"/>
    </source>
</evidence>
<keyword evidence="6" id="KW-0233">DNA recombination</keyword>
<gene>
    <name evidence="11" type="ORF">GMD42_00565</name>
</gene>
<evidence type="ECO:0000256" key="3">
    <source>
        <dbReference type="ARBA" id="ARBA00022723"/>
    </source>
</evidence>
<feature type="domain" description="Cas12f1-like TNB" evidence="9">
    <location>
        <begin position="326"/>
        <end position="392"/>
    </location>
</feature>
<evidence type="ECO:0000256" key="7">
    <source>
        <dbReference type="SAM" id="MobiDB-lite"/>
    </source>
</evidence>
<dbReference type="InterPro" id="IPR001959">
    <property type="entry name" value="Transposase"/>
</dbReference>
<organism evidence="11 12">
    <name type="scientific">Parasutterella excrementihominis</name>
    <dbReference type="NCBI Taxonomy" id="487175"/>
    <lineage>
        <taxon>Bacteria</taxon>
        <taxon>Pseudomonadati</taxon>
        <taxon>Pseudomonadota</taxon>
        <taxon>Betaproteobacteria</taxon>
        <taxon>Burkholderiales</taxon>
        <taxon>Sutterellaceae</taxon>
        <taxon>Parasutterella</taxon>
    </lineage>
</organism>
<proteinExistence type="inferred from homology"/>
<dbReference type="EMBL" id="WNCL01000001">
    <property type="protein sequence ID" value="MTU42139.1"/>
    <property type="molecule type" value="Genomic_DNA"/>
</dbReference>
<feature type="domain" description="Probable transposase IS891/IS1136/IS1341" evidence="8">
    <location>
        <begin position="198"/>
        <end position="312"/>
    </location>
</feature>
<dbReference type="NCBIfam" id="NF040570">
    <property type="entry name" value="guided_TnpB"/>
    <property type="match status" value="1"/>
</dbReference>
<dbReference type="Pfam" id="PF12323">
    <property type="entry name" value="HTH_OrfB_IS605"/>
    <property type="match status" value="1"/>
</dbReference>
<feature type="region of interest" description="Disordered" evidence="7">
    <location>
        <begin position="242"/>
        <end position="262"/>
    </location>
</feature>
<dbReference type="Proteomes" id="UP000462362">
    <property type="component" value="Unassembled WGS sequence"/>
</dbReference>
<evidence type="ECO:0000259" key="10">
    <source>
        <dbReference type="Pfam" id="PF12323"/>
    </source>
</evidence>
<dbReference type="GO" id="GO:0006310">
    <property type="term" value="P:DNA recombination"/>
    <property type="evidence" value="ECO:0007669"/>
    <property type="project" value="UniProtKB-KW"/>
</dbReference>
<evidence type="ECO:0000256" key="2">
    <source>
        <dbReference type="ARBA" id="ARBA00022578"/>
    </source>
</evidence>
<comment type="similarity">
    <text evidence="1">In the C-terminal section; belongs to the transposase 35 family.</text>
</comment>
<keyword evidence="2" id="KW-0815">Transposition</keyword>
<accession>A0A6I3S436</accession>
<keyword evidence="3" id="KW-0479">Metal-binding</keyword>
<protein>
    <submittedName>
        <fullName evidence="11">Transposase</fullName>
    </submittedName>
</protein>
<dbReference type="InterPro" id="IPR021027">
    <property type="entry name" value="Transposase_put_HTH"/>
</dbReference>
<keyword evidence="5" id="KW-0238">DNA-binding</keyword>
<evidence type="ECO:0000259" key="9">
    <source>
        <dbReference type="Pfam" id="PF07282"/>
    </source>
</evidence>
<evidence type="ECO:0000313" key="12">
    <source>
        <dbReference type="Proteomes" id="UP000462362"/>
    </source>
</evidence>
<dbReference type="AlphaFoldDB" id="A0A6I3S436"/>
<dbReference type="Pfam" id="PF07282">
    <property type="entry name" value="Cas12f1-like_TNB"/>
    <property type="match status" value="1"/>
</dbReference>
<feature type="domain" description="Transposase putative helix-turn-helix" evidence="10">
    <location>
        <begin position="1"/>
        <end position="48"/>
    </location>
</feature>
<evidence type="ECO:0000259" key="8">
    <source>
        <dbReference type="Pfam" id="PF01385"/>
    </source>
</evidence>
<evidence type="ECO:0000256" key="5">
    <source>
        <dbReference type="ARBA" id="ARBA00023125"/>
    </source>
</evidence>
<dbReference type="InterPro" id="IPR010095">
    <property type="entry name" value="Cas12f1-like_TNB"/>
</dbReference>
<evidence type="ECO:0000256" key="4">
    <source>
        <dbReference type="ARBA" id="ARBA00022833"/>
    </source>
</evidence>